<sequence>MQRPTRPRECHSSELFMRDPPSIPSYVLGSNPIASVDELLHRKDQILASLKHHLHPSQQRMVDQANTTPSHPYVLVRLPEAPSLSPTLCLATPLSETISRIYGPFKVLRRIGKVAYELNLPESAMIHPIFDVSLLKLHKGETKALPPSHFLKKTHLFEFLNQTTSRLLGQRVITSVTGDTLKYLVA</sequence>
<accession>A0AAP0PKX6</accession>
<dbReference type="Pfam" id="PF24626">
    <property type="entry name" value="SH3_Tf2-1"/>
    <property type="match status" value="1"/>
</dbReference>
<dbReference type="InterPro" id="IPR056924">
    <property type="entry name" value="SH3_Tf2-1"/>
</dbReference>
<organism evidence="2 3">
    <name type="scientific">Stephania cephalantha</name>
    <dbReference type="NCBI Taxonomy" id="152367"/>
    <lineage>
        <taxon>Eukaryota</taxon>
        <taxon>Viridiplantae</taxon>
        <taxon>Streptophyta</taxon>
        <taxon>Embryophyta</taxon>
        <taxon>Tracheophyta</taxon>
        <taxon>Spermatophyta</taxon>
        <taxon>Magnoliopsida</taxon>
        <taxon>Ranunculales</taxon>
        <taxon>Menispermaceae</taxon>
        <taxon>Menispermoideae</taxon>
        <taxon>Cissampelideae</taxon>
        <taxon>Stephania</taxon>
    </lineage>
</organism>
<keyword evidence="3" id="KW-1185">Reference proteome</keyword>
<name>A0AAP0PKX6_9MAGN</name>
<evidence type="ECO:0000259" key="1">
    <source>
        <dbReference type="Pfam" id="PF24626"/>
    </source>
</evidence>
<dbReference type="AlphaFoldDB" id="A0AAP0PKX6"/>
<dbReference type="Proteomes" id="UP001419268">
    <property type="component" value="Unassembled WGS sequence"/>
</dbReference>
<dbReference type="EMBL" id="JBBNAG010000003">
    <property type="protein sequence ID" value="KAK9148508.1"/>
    <property type="molecule type" value="Genomic_DNA"/>
</dbReference>
<feature type="domain" description="Tf2-1-like SH3-like" evidence="1">
    <location>
        <begin position="100"/>
        <end position="137"/>
    </location>
</feature>
<protein>
    <recommendedName>
        <fullName evidence="1">Tf2-1-like SH3-like domain-containing protein</fullName>
    </recommendedName>
</protein>
<evidence type="ECO:0000313" key="2">
    <source>
        <dbReference type="EMBL" id="KAK9148508.1"/>
    </source>
</evidence>
<evidence type="ECO:0000313" key="3">
    <source>
        <dbReference type="Proteomes" id="UP001419268"/>
    </source>
</evidence>
<comment type="caution">
    <text evidence="2">The sequence shown here is derived from an EMBL/GenBank/DDBJ whole genome shotgun (WGS) entry which is preliminary data.</text>
</comment>
<gene>
    <name evidence="2" type="ORF">Scep_007265</name>
</gene>
<reference evidence="2 3" key="1">
    <citation type="submission" date="2024-01" db="EMBL/GenBank/DDBJ databases">
        <title>Genome assemblies of Stephania.</title>
        <authorList>
            <person name="Yang L."/>
        </authorList>
    </citation>
    <scope>NUCLEOTIDE SEQUENCE [LARGE SCALE GENOMIC DNA]</scope>
    <source>
        <strain evidence="2">JXDWG</strain>
        <tissue evidence="2">Leaf</tissue>
    </source>
</reference>
<proteinExistence type="predicted"/>